<accession>A0ABP8VL78</accession>
<feature type="region of interest" description="Disordered" evidence="1">
    <location>
        <begin position="101"/>
        <end position="151"/>
    </location>
</feature>
<evidence type="ECO:0000313" key="2">
    <source>
        <dbReference type="EMBL" id="GAA4665943.1"/>
    </source>
</evidence>
<keyword evidence="3" id="KW-1185">Reference proteome</keyword>
<protein>
    <submittedName>
        <fullName evidence="2">Uncharacterized protein</fullName>
    </submittedName>
</protein>
<organism evidence="2 3">
    <name type="scientific">Amycolatopsis dongchuanensis</name>
    <dbReference type="NCBI Taxonomy" id="1070866"/>
    <lineage>
        <taxon>Bacteria</taxon>
        <taxon>Bacillati</taxon>
        <taxon>Actinomycetota</taxon>
        <taxon>Actinomycetes</taxon>
        <taxon>Pseudonocardiales</taxon>
        <taxon>Pseudonocardiaceae</taxon>
        <taxon>Amycolatopsis</taxon>
    </lineage>
</organism>
<reference evidence="3" key="1">
    <citation type="journal article" date="2019" name="Int. J. Syst. Evol. Microbiol.">
        <title>The Global Catalogue of Microorganisms (GCM) 10K type strain sequencing project: providing services to taxonomists for standard genome sequencing and annotation.</title>
        <authorList>
            <consortium name="The Broad Institute Genomics Platform"/>
            <consortium name="The Broad Institute Genome Sequencing Center for Infectious Disease"/>
            <person name="Wu L."/>
            <person name="Ma J."/>
        </authorList>
    </citation>
    <scope>NUCLEOTIDE SEQUENCE [LARGE SCALE GENOMIC DNA]</scope>
    <source>
        <strain evidence="3">JCM 18054</strain>
    </source>
</reference>
<proteinExistence type="predicted"/>
<feature type="compositionally biased region" description="Gly residues" evidence="1">
    <location>
        <begin position="101"/>
        <end position="114"/>
    </location>
</feature>
<feature type="compositionally biased region" description="Basic residues" evidence="1">
    <location>
        <begin position="136"/>
        <end position="151"/>
    </location>
</feature>
<dbReference type="Proteomes" id="UP001500192">
    <property type="component" value="Unassembled WGS sequence"/>
</dbReference>
<gene>
    <name evidence="2" type="ORF">GCM10023214_69350</name>
</gene>
<evidence type="ECO:0000313" key="3">
    <source>
        <dbReference type="Proteomes" id="UP001500192"/>
    </source>
</evidence>
<evidence type="ECO:0000256" key="1">
    <source>
        <dbReference type="SAM" id="MobiDB-lite"/>
    </source>
</evidence>
<sequence>MLTGLDDEDVGRRDVDVRDELEALEVIDSDGIVFDEAAVLEPDEPAVSATTSVTVSTTTPASTPATIAPVCFFRGAGGRGGYGPHCGGGGQWPGGGWLIAGCSPGGSGTPGAVGGAPSSIGGRRRRTVRIGEIRYRRPAGRPRRPAPRSPS</sequence>
<comment type="caution">
    <text evidence="2">The sequence shown here is derived from an EMBL/GenBank/DDBJ whole genome shotgun (WGS) entry which is preliminary data.</text>
</comment>
<dbReference type="EMBL" id="BAABIB010000145">
    <property type="protein sequence ID" value="GAA4665943.1"/>
    <property type="molecule type" value="Genomic_DNA"/>
</dbReference>
<name>A0ABP8VL78_9PSEU</name>